<dbReference type="InterPro" id="IPR043917">
    <property type="entry name" value="DUF5753"/>
</dbReference>
<dbReference type="EMBL" id="BLLN01000006">
    <property type="protein sequence ID" value="GFH75175.1"/>
    <property type="molecule type" value="Genomic_DNA"/>
</dbReference>
<reference evidence="2 3" key="1">
    <citation type="submission" date="2020-02" db="EMBL/GenBank/DDBJ databases">
        <title>Whole genome shotgun sequence of Streptomyces diastaticus subsp. diastaticus NBRC 13412.</title>
        <authorList>
            <person name="Ichikawa N."/>
            <person name="Komaki H."/>
            <person name="Tamura T."/>
        </authorList>
    </citation>
    <scope>NUCLEOTIDE SEQUENCE [LARGE SCALE GENOMIC DNA]</scope>
    <source>
        <strain evidence="2 3">NBRC 13412</strain>
    </source>
</reference>
<evidence type="ECO:0000259" key="1">
    <source>
        <dbReference type="Pfam" id="PF19054"/>
    </source>
</evidence>
<evidence type="ECO:0000313" key="2">
    <source>
        <dbReference type="EMBL" id="GFH75175.1"/>
    </source>
</evidence>
<dbReference type="Proteomes" id="UP000472710">
    <property type="component" value="Unassembled WGS sequence"/>
</dbReference>
<accession>A0ABQ1CXZ4</accession>
<feature type="domain" description="DUF5753" evidence="1">
    <location>
        <begin position="115"/>
        <end position="293"/>
    </location>
</feature>
<dbReference type="RefSeq" id="WP_191835377.1">
    <property type="nucleotide sequence ID" value="NZ_BLLN01000006.1"/>
</dbReference>
<dbReference type="Pfam" id="PF19054">
    <property type="entry name" value="DUF5753"/>
    <property type="match status" value="1"/>
</dbReference>
<evidence type="ECO:0000313" key="3">
    <source>
        <dbReference type="Proteomes" id="UP000472710"/>
    </source>
</evidence>
<keyword evidence="3" id="KW-1185">Reference proteome</keyword>
<comment type="caution">
    <text evidence="2">The sequence shown here is derived from an EMBL/GenBank/DDBJ whole genome shotgun (WGS) entry which is preliminary data.</text>
</comment>
<organism evidence="2 3">
    <name type="scientific">Streptomyces diastaticus subsp. diastaticus</name>
    <dbReference type="NCBI Taxonomy" id="68040"/>
    <lineage>
        <taxon>Bacteria</taxon>
        <taxon>Bacillati</taxon>
        <taxon>Actinomycetota</taxon>
        <taxon>Actinomycetes</taxon>
        <taxon>Kitasatosporales</taxon>
        <taxon>Streptomycetaceae</taxon>
        <taxon>Streptomyces</taxon>
        <taxon>Streptomyces diastaticus group</taxon>
    </lineage>
</organism>
<proteinExistence type="predicted"/>
<protein>
    <submittedName>
        <fullName evidence="2">Transcriptional regulator</fullName>
    </submittedName>
</protein>
<gene>
    <name evidence="2" type="ORF">Sdia_59430</name>
</gene>
<sequence length="304" mass="34440">MGRQERSGGANRAELGLYLKGARERVFVDGRPMTRKFVVAHPSIKPFKISEHTLVRIENGQARIRTKPVLKALIELYGIDDLEQQERVMELWSKDRSNEDWTTAFRPVMSPSMTAFVGLEADAESINLYHPGIVHGLLQHEDYAKALYEAEQNVADTTNTFIRTHVQLRAERKRRVLQRQPKPVYIHAILSEAALRARVGGQDIMRKQWDELAMLSRLPHVSIQVLPLNSGGYRATHDFAVLNLRKPLRPVVQTDTAWGALSTSDKPAQIERFARAFSTMSSFALAPEETPEYLYKLGNEGVTP</sequence>
<name>A0ABQ1CXZ4_STRDI</name>